<evidence type="ECO:0000259" key="1">
    <source>
        <dbReference type="Pfam" id="PF07883"/>
    </source>
</evidence>
<dbReference type="STRING" id="665004.AC529_13780"/>
<dbReference type="InterPro" id="IPR014710">
    <property type="entry name" value="RmlC-like_jellyroll"/>
</dbReference>
<dbReference type="EMBL" id="LGEM01000099">
    <property type="protein sequence ID" value="KUP96117.1"/>
    <property type="molecule type" value="Genomic_DNA"/>
</dbReference>
<keyword evidence="3" id="KW-1185">Reference proteome</keyword>
<dbReference type="Pfam" id="PF07883">
    <property type="entry name" value="Cupin_2"/>
    <property type="match status" value="1"/>
</dbReference>
<dbReference type="RefSeq" id="WP_068757930.1">
    <property type="nucleotide sequence ID" value="NZ_KQ950184.1"/>
</dbReference>
<evidence type="ECO:0000313" key="2">
    <source>
        <dbReference type="EMBL" id="KUP96117.1"/>
    </source>
</evidence>
<evidence type="ECO:0000313" key="3">
    <source>
        <dbReference type="Proteomes" id="UP000074382"/>
    </source>
</evidence>
<gene>
    <name evidence="2" type="ORF">AC529_13780</name>
</gene>
<accession>A0A147KFR0</accession>
<dbReference type="PANTHER" id="PTHR37694:SF1">
    <property type="entry name" value="SLR8022 PROTEIN"/>
    <property type="match status" value="1"/>
</dbReference>
<dbReference type="SUPFAM" id="SSF51182">
    <property type="entry name" value="RmlC-like cupins"/>
    <property type="match status" value="1"/>
</dbReference>
<name>A0A147KFR0_THECS</name>
<organism evidence="2 3">
    <name type="scientific">Thermobifida cellulosilytica TB100</name>
    <dbReference type="NCBI Taxonomy" id="665004"/>
    <lineage>
        <taxon>Bacteria</taxon>
        <taxon>Bacillati</taxon>
        <taxon>Actinomycetota</taxon>
        <taxon>Actinomycetes</taxon>
        <taxon>Streptosporangiales</taxon>
        <taxon>Nocardiopsidaceae</taxon>
        <taxon>Thermobifida</taxon>
    </lineage>
</organism>
<dbReference type="PATRIC" id="fig|665004.4.peg.3396"/>
<dbReference type="OrthoDB" id="5190473at2"/>
<comment type="caution">
    <text evidence="2">The sequence shown here is derived from an EMBL/GenBank/DDBJ whole genome shotgun (WGS) entry which is preliminary data.</text>
</comment>
<dbReference type="InterPro" id="IPR013096">
    <property type="entry name" value="Cupin_2"/>
</dbReference>
<dbReference type="AlphaFoldDB" id="A0A147KFR0"/>
<proteinExistence type="predicted"/>
<reference evidence="3" key="1">
    <citation type="journal article" date="2017" name="Acta Aliment.">
        <title>Plant polysaccharide degrading enzyme system of Thermpbifida cellulosilytica TB100 revealed by de novo genome project data.</title>
        <authorList>
            <person name="Toth A."/>
            <person name="Baka E."/>
            <person name="Luzics S."/>
            <person name="Bata-Vidacs I."/>
            <person name="Nagy I."/>
            <person name="Balint B."/>
            <person name="Herceg R."/>
            <person name="Olasz F."/>
            <person name="Wilk T."/>
            <person name="Nagy T."/>
            <person name="Kriszt B."/>
            <person name="Nagy I."/>
            <person name="Kukolya J."/>
        </authorList>
    </citation>
    <scope>NUCLEOTIDE SEQUENCE [LARGE SCALE GENOMIC DNA]</scope>
    <source>
        <strain evidence="3">TB100</strain>
    </source>
</reference>
<sequence>MQKLSLDALADHQLRLALDSSAGRSATTVYGGHERSLRQTVIALREGAGLSEHPNPGQSTLQVLRGRVRLTAGEDSWEARTGDMIIVPEARHALTALADSAVLLTVVMNDEPPEEVSRRRRQEQRTP</sequence>
<protein>
    <submittedName>
        <fullName evidence="2">LuxR family transcriptional regulator</fullName>
    </submittedName>
</protein>
<feature type="domain" description="Cupin type-2" evidence="1">
    <location>
        <begin position="43"/>
        <end position="107"/>
    </location>
</feature>
<dbReference type="PANTHER" id="PTHR37694">
    <property type="entry name" value="SLR8022 PROTEIN"/>
    <property type="match status" value="1"/>
</dbReference>
<dbReference type="Gene3D" id="2.60.120.10">
    <property type="entry name" value="Jelly Rolls"/>
    <property type="match status" value="1"/>
</dbReference>
<dbReference type="InterPro" id="IPR011051">
    <property type="entry name" value="RmlC_Cupin_sf"/>
</dbReference>
<dbReference type="Proteomes" id="UP000074382">
    <property type="component" value="Unassembled WGS sequence"/>
</dbReference>
<dbReference type="CDD" id="cd02230">
    <property type="entry name" value="cupin_HP0902-like"/>
    <property type="match status" value="1"/>
</dbReference>